<sequence length="187" mass="21985">MIFNNINSISMRKTASYNRWFTLIELLIVISIIWILSIWVFVPYNLYSNIAKVRLSREIMTQTLSEARNSAAWLVDIWTHKNQNIALFINKWDPSFSVYSFPYDYSGSISTAAGTKIKDVALEDWVNINSILDDSPQEKNNVIIYFTAPEWIMHTYKDSSFTWSFKNITIWFWKATTWVLSKTLEIK</sequence>
<proteinExistence type="predicted"/>
<keyword evidence="1" id="KW-0472">Membrane</keyword>
<comment type="caution">
    <text evidence="2">The sequence shown here is derived from an EMBL/GenBank/DDBJ whole genome shotgun (WGS) entry which is preliminary data.</text>
</comment>
<accession>K2GYR0</accession>
<dbReference type="EMBL" id="AMFJ01000317">
    <property type="protein sequence ID" value="EKE28570.1"/>
    <property type="molecule type" value="Genomic_DNA"/>
</dbReference>
<reference evidence="2" key="1">
    <citation type="journal article" date="2012" name="Science">
        <title>Fermentation, hydrogen, and sulfur metabolism in multiple uncultivated bacterial phyla.</title>
        <authorList>
            <person name="Wrighton K.C."/>
            <person name="Thomas B.C."/>
            <person name="Sharon I."/>
            <person name="Miller C.S."/>
            <person name="Castelle C.J."/>
            <person name="VerBerkmoes N.C."/>
            <person name="Wilkins M.J."/>
            <person name="Hettich R.L."/>
            <person name="Lipton M.S."/>
            <person name="Williams K.H."/>
            <person name="Long P.E."/>
            <person name="Banfield J.F."/>
        </authorList>
    </citation>
    <scope>NUCLEOTIDE SEQUENCE [LARGE SCALE GENOMIC DNA]</scope>
</reference>
<name>K2GYR0_9BACT</name>
<keyword evidence="1" id="KW-1133">Transmembrane helix</keyword>
<dbReference type="Gene3D" id="3.30.700.10">
    <property type="entry name" value="Glycoprotein, Type 4 Pilin"/>
    <property type="match status" value="1"/>
</dbReference>
<evidence type="ECO:0000256" key="1">
    <source>
        <dbReference type="SAM" id="Phobius"/>
    </source>
</evidence>
<gene>
    <name evidence="2" type="ORF">ACD_3C00043G0009</name>
</gene>
<keyword evidence="1" id="KW-0812">Transmembrane</keyword>
<feature type="transmembrane region" description="Helical" evidence="1">
    <location>
        <begin position="20"/>
        <end position="42"/>
    </location>
</feature>
<organism evidence="2">
    <name type="scientific">uncultured bacterium</name>
    <name type="common">gcode 4</name>
    <dbReference type="NCBI Taxonomy" id="1234023"/>
    <lineage>
        <taxon>Bacteria</taxon>
        <taxon>environmental samples</taxon>
    </lineage>
</organism>
<dbReference type="InterPro" id="IPR045584">
    <property type="entry name" value="Pilin-like"/>
</dbReference>
<dbReference type="AlphaFoldDB" id="K2GYR0"/>
<dbReference type="SUPFAM" id="SSF54523">
    <property type="entry name" value="Pili subunits"/>
    <property type="match status" value="1"/>
</dbReference>
<protein>
    <submittedName>
        <fullName evidence="2">Uncharacterized protein</fullName>
    </submittedName>
</protein>
<evidence type="ECO:0000313" key="2">
    <source>
        <dbReference type="EMBL" id="EKE28570.1"/>
    </source>
</evidence>